<protein>
    <submittedName>
        <fullName evidence="3">Bacterial extracellular solute-binding protein, family 7</fullName>
    </submittedName>
</protein>
<accession>A0A1Y5U406</accession>
<evidence type="ECO:0000313" key="3">
    <source>
        <dbReference type="EMBL" id="SLN76314.1"/>
    </source>
</evidence>
<dbReference type="Pfam" id="PF03480">
    <property type="entry name" value="DctP"/>
    <property type="match status" value="1"/>
</dbReference>
<feature type="chain" id="PRO_5012961071" evidence="2">
    <location>
        <begin position="29"/>
        <end position="364"/>
    </location>
</feature>
<dbReference type="GO" id="GO:0055085">
    <property type="term" value="P:transmembrane transport"/>
    <property type="evidence" value="ECO:0007669"/>
    <property type="project" value="InterPro"/>
</dbReference>
<dbReference type="Proteomes" id="UP000193200">
    <property type="component" value="Unassembled WGS sequence"/>
</dbReference>
<dbReference type="InParanoid" id="A0A1Y5U406"/>
<dbReference type="EMBL" id="FWFR01000004">
    <property type="protein sequence ID" value="SLN76314.1"/>
    <property type="molecule type" value="Genomic_DNA"/>
</dbReference>
<gene>
    <name evidence="3" type="ORF">OCH7691_04099</name>
</gene>
<dbReference type="PANTHER" id="PTHR33376">
    <property type="match status" value="1"/>
</dbReference>
<reference evidence="3 4" key="1">
    <citation type="submission" date="2017-03" db="EMBL/GenBank/DDBJ databases">
        <authorList>
            <person name="Afonso C.L."/>
            <person name="Miller P.J."/>
            <person name="Scott M.A."/>
            <person name="Spackman E."/>
            <person name="Goraichik I."/>
            <person name="Dimitrov K.M."/>
            <person name="Suarez D.L."/>
            <person name="Swayne D.E."/>
        </authorList>
    </citation>
    <scope>NUCLEOTIDE SEQUENCE [LARGE SCALE GENOMIC DNA]</scope>
    <source>
        <strain evidence="3 4">CECT 7691</strain>
    </source>
</reference>
<proteinExistence type="predicted"/>
<name>A0A1Y5U406_9PROT</name>
<dbReference type="Gene3D" id="3.40.190.170">
    <property type="entry name" value="Bacterial extracellular solute-binding protein, family 7"/>
    <property type="match status" value="1"/>
</dbReference>
<evidence type="ECO:0000313" key="4">
    <source>
        <dbReference type="Proteomes" id="UP000193200"/>
    </source>
</evidence>
<dbReference type="OrthoDB" id="6114763at2"/>
<keyword evidence="1 2" id="KW-0732">Signal</keyword>
<dbReference type="CDD" id="cd13666">
    <property type="entry name" value="PBP2_TRAP_DctP_like_1"/>
    <property type="match status" value="1"/>
</dbReference>
<organism evidence="3 4">
    <name type="scientific">Oceanibacterium hippocampi</name>
    <dbReference type="NCBI Taxonomy" id="745714"/>
    <lineage>
        <taxon>Bacteria</taxon>
        <taxon>Pseudomonadati</taxon>
        <taxon>Pseudomonadota</taxon>
        <taxon>Alphaproteobacteria</taxon>
        <taxon>Sneathiellales</taxon>
        <taxon>Sneathiellaceae</taxon>
        <taxon>Oceanibacterium</taxon>
    </lineage>
</organism>
<dbReference type="NCBIfam" id="NF037995">
    <property type="entry name" value="TRAP_S1"/>
    <property type="match status" value="1"/>
</dbReference>
<dbReference type="RefSeq" id="WP_085885414.1">
    <property type="nucleotide sequence ID" value="NZ_FWFR01000004.1"/>
</dbReference>
<feature type="signal peptide" evidence="2">
    <location>
        <begin position="1"/>
        <end position="28"/>
    </location>
</feature>
<dbReference type="AlphaFoldDB" id="A0A1Y5U406"/>
<dbReference type="PANTHER" id="PTHR33376:SF15">
    <property type="entry name" value="BLL6794 PROTEIN"/>
    <property type="match status" value="1"/>
</dbReference>
<sequence length="364" mass="38192">MFGEIGGLIRRGGALLSVAALGAGLAFAAAPASAETYKLTAAAGHPPVFLWVKLLSEFYIPEVDKRLAAAGADKIEWTEAYGGTVAKIGGVLEAIEEGVVDIGFVGTIFEAPKMPLQNVSYVCPFGSADIATVSGAIVKLQSEIPAMADSWTRYNQVYLGGAALDSYHLFTNFPVTSVADLAGKKILAPGPSANWVKDTGAVAVAGNLKTYYNDIKTGVADGVLTFTTGAWASKVFEVAPYVTKVNFGAQFAGGLSINKDVWDGFSPETQKIFRDVAAEYDVRFAEAQQAAADALLAKMIEGGAKVSELAAGERMKWAMMIPNVAKEWAATQDAAGLPGTEVLKGFMSTIKASGADVPRDWSAE</sequence>
<keyword evidence="4" id="KW-1185">Reference proteome</keyword>
<dbReference type="InterPro" id="IPR018389">
    <property type="entry name" value="DctP_fam"/>
</dbReference>
<dbReference type="InterPro" id="IPR038404">
    <property type="entry name" value="TRAP_DctP_sf"/>
</dbReference>
<evidence type="ECO:0000256" key="2">
    <source>
        <dbReference type="SAM" id="SignalP"/>
    </source>
</evidence>
<evidence type="ECO:0000256" key="1">
    <source>
        <dbReference type="ARBA" id="ARBA00022729"/>
    </source>
</evidence>